<keyword evidence="1" id="KW-0175">Coiled coil</keyword>
<organism evidence="3 4">
    <name type="scientific">Zingiber officinale</name>
    <name type="common">Ginger</name>
    <name type="synonym">Amomum zingiber</name>
    <dbReference type="NCBI Taxonomy" id="94328"/>
    <lineage>
        <taxon>Eukaryota</taxon>
        <taxon>Viridiplantae</taxon>
        <taxon>Streptophyta</taxon>
        <taxon>Embryophyta</taxon>
        <taxon>Tracheophyta</taxon>
        <taxon>Spermatophyta</taxon>
        <taxon>Magnoliopsida</taxon>
        <taxon>Liliopsida</taxon>
        <taxon>Zingiberales</taxon>
        <taxon>Zingiberaceae</taxon>
        <taxon>Zingiber</taxon>
    </lineage>
</organism>
<gene>
    <name evidence="3" type="ORF">ZIOFF_067675</name>
</gene>
<dbReference type="GO" id="GO:0005634">
    <property type="term" value="C:nucleus"/>
    <property type="evidence" value="ECO:0007669"/>
    <property type="project" value="TreeGrafter"/>
</dbReference>
<dbReference type="PANTHER" id="PTHR34946:SF2">
    <property type="entry name" value="OS04G0386300 PROTEIN"/>
    <property type="match status" value="1"/>
</dbReference>
<name>A0A8J5BKD8_ZINOF</name>
<feature type="coiled-coil region" evidence="1">
    <location>
        <begin position="89"/>
        <end position="130"/>
    </location>
</feature>
<evidence type="ECO:0000256" key="2">
    <source>
        <dbReference type="SAM" id="MobiDB-lite"/>
    </source>
</evidence>
<sequence length="194" mass="21964">MEKNRPRELQLLVQSSTSLPSEAPKSMAGCDPTAHPLPDLNLSMSVGTPWPAAKEETDSYARKLQVLRQHTAEQIRLAAVEQAYIERTRELTRRELESAKKEFARAKLVWERAREEVEKAERLKEIATRRHGVKAMVYDMNALKFGGMMCERHDVGGMMYDPNVLKLGGTVLEAWCLSVELALEDDLKLLNGDE</sequence>
<dbReference type="Proteomes" id="UP000734854">
    <property type="component" value="Unassembled WGS sequence"/>
</dbReference>
<evidence type="ECO:0000313" key="4">
    <source>
        <dbReference type="Proteomes" id="UP000734854"/>
    </source>
</evidence>
<dbReference type="PANTHER" id="PTHR34946">
    <property type="entry name" value="OS03G0310200 PROTEIN"/>
    <property type="match status" value="1"/>
</dbReference>
<proteinExistence type="predicted"/>
<dbReference type="GO" id="GO:0009630">
    <property type="term" value="P:gravitropism"/>
    <property type="evidence" value="ECO:0007669"/>
    <property type="project" value="TreeGrafter"/>
</dbReference>
<accession>A0A8J5BKD8</accession>
<dbReference type="AlphaFoldDB" id="A0A8J5BKD8"/>
<evidence type="ECO:0000313" key="3">
    <source>
        <dbReference type="EMBL" id="KAG6473758.1"/>
    </source>
</evidence>
<keyword evidence="4" id="KW-1185">Reference proteome</keyword>
<protein>
    <submittedName>
        <fullName evidence="3">Uncharacterized protein</fullName>
    </submittedName>
</protein>
<feature type="region of interest" description="Disordered" evidence="2">
    <location>
        <begin position="1"/>
        <end position="30"/>
    </location>
</feature>
<reference evidence="3 4" key="1">
    <citation type="submission" date="2020-08" db="EMBL/GenBank/DDBJ databases">
        <title>Plant Genome Project.</title>
        <authorList>
            <person name="Zhang R.-G."/>
        </authorList>
    </citation>
    <scope>NUCLEOTIDE SEQUENCE [LARGE SCALE GENOMIC DNA]</scope>
    <source>
        <tissue evidence="3">Rhizome</tissue>
    </source>
</reference>
<evidence type="ECO:0000256" key="1">
    <source>
        <dbReference type="SAM" id="Coils"/>
    </source>
</evidence>
<comment type="caution">
    <text evidence="3">The sequence shown here is derived from an EMBL/GenBank/DDBJ whole genome shotgun (WGS) entry which is preliminary data.</text>
</comment>
<dbReference type="EMBL" id="JACMSC010000019">
    <property type="protein sequence ID" value="KAG6473758.1"/>
    <property type="molecule type" value="Genomic_DNA"/>
</dbReference>